<dbReference type="PROSITE" id="PS50109">
    <property type="entry name" value="HIS_KIN"/>
    <property type="match status" value="1"/>
</dbReference>
<dbReference type="InterPro" id="IPR004358">
    <property type="entry name" value="Sig_transdc_His_kin-like_C"/>
</dbReference>
<accession>A0A420WP10</accession>
<keyword evidence="3 4" id="KW-0597">Phosphoprotein</keyword>
<dbReference type="Proteomes" id="UP000277424">
    <property type="component" value="Unassembled WGS sequence"/>
</dbReference>
<dbReference type="SMART" id="SM00387">
    <property type="entry name" value="HATPase_c"/>
    <property type="match status" value="1"/>
</dbReference>
<proteinExistence type="predicted"/>
<dbReference type="Gene3D" id="3.30.450.20">
    <property type="entry name" value="PAS domain"/>
    <property type="match status" value="1"/>
</dbReference>
<feature type="domain" description="Response regulatory" evidence="7">
    <location>
        <begin position="454"/>
        <end position="570"/>
    </location>
</feature>
<evidence type="ECO:0000313" key="8">
    <source>
        <dbReference type="EMBL" id="RKQ72710.1"/>
    </source>
</evidence>
<evidence type="ECO:0000313" key="9">
    <source>
        <dbReference type="Proteomes" id="UP000277424"/>
    </source>
</evidence>
<feature type="domain" description="Histidine kinase" evidence="6">
    <location>
        <begin position="206"/>
        <end position="429"/>
    </location>
</feature>
<dbReference type="SMART" id="SM00448">
    <property type="entry name" value="REC"/>
    <property type="match status" value="1"/>
</dbReference>
<dbReference type="InterPro" id="IPR000014">
    <property type="entry name" value="PAS"/>
</dbReference>
<dbReference type="SUPFAM" id="SSF47384">
    <property type="entry name" value="Homodimeric domain of signal transducing histidine kinase"/>
    <property type="match status" value="1"/>
</dbReference>
<dbReference type="InterPro" id="IPR003661">
    <property type="entry name" value="HisK_dim/P_dom"/>
</dbReference>
<dbReference type="Pfam" id="PF02518">
    <property type="entry name" value="HATPase_c"/>
    <property type="match status" value="1"/>
</dbReference>
<dbReference type="InterPro" id="IPR005467">
    <property type="entry name" value="His_kinase_dom"/>
</dbReference>
<evidence type="ECO:0000256" key="1">
    <source>
        <dbReference type="ARBA" id="ARBA00000085"/>
    </source>
</evidence>
<feature type="region of interest" description="Disordered" evidence="5">
    <location>
        <begin position="25"/>
        <end position="56"/>
    </location>
</feature>
<dbReference type="InterPro" id="IPR036890">
    <property type="entry name" value="HATPase_C_sf"/>
</dbReference>
<dbReference type="FunFam" id="1.10.287.130:FF:000037">
    <property type="entry name" value="Hybrid sensor histidine kinase/response regulator"/>
    <property type="match status" value="1"/>
</dbReference>
<dbReference type="InterPro" id="IPR003594">
    <property type="entry name" value="HATPase_dom"/>
</dbReference>
<evidence type="ECO:0000256" key="3">
    <source>
        <dbReference type="ARBA" id="ARBA00022553"/>
    </source>
</evidence>
<dbReference type="RefSeq" id="WP_121217255.1">
    <property type="nucleotide sequence ID" value="NZ_RBIG01000001.1"/>
</dbReference>
<evidence type="ECO:0000259" key="7">
    <source>
        <dbReference type="PROSITE" id="PS50110"/>
    </source>
</evidence>
<protein>
    <recommendedName>
        <fullName evidence="2">histidine kinase</fullName>
        <ecNumber evidence="2">2.7.13.3</ecNumber>
    </recommendedName>
</protein>
<dbReference type="InterPro" id="IPR011006">
    <property type="entry name" value="CheY-like_superfamily"/>
</dbReference>
<dbReference type="Gene3D" id="3.30.565.10">
    <property type="entry name" value="Histidine kinase-like ATPase, C-terminal domain"/>
    <property type="match status" value="1"/>
</dbReference>
<dbReference type="PRINTS" id="PR00344">
    <property type="entry name" value="BCTRLSENSOR"/>
</dbReference>
<dbReference type="Pfam" id="PF00512">
    <property type="entry name" value="HisKA"/>
    <property type="match status" value="1"/>
</dbReference>
<dbReference type="InterPro" id="IPR001789">
    <property type="entry name" value="Sig_transdc_resp-reg_receiver"/>
</dbReference>
<dbReference type="Gene3D" id="3.40.50.2300">
    <property type="match status" value="1"/>
</dbReference>
<dbReference type="PANTHER" id="PTHR43065:SF42">
    <property type="entry name" value="TWO-COMPONENT SENSOR PPRA"/>
    <property type="match status" value="1"/>
</dbReference>
<keyword evidence="8" id="KW-0808">Transferase</keyword>
<dbReference type="PROSITE" id="PS50110">
    <property type="entry name" value="RESPONSE_REGULATORY"/>
    <property type="match status" value="1"/>
</dbReference>
<comment type="catalytic activity">
    <reaction evidence="1">
        <text>ATP + protein L-histidine = ADP + protein N-phospho-L-histidine.</text>
        <dbReference type="EC" id="2.7.13.3"/>
    </reaction>
</comment>
<dbReference type="GO" id="GO:0000155">
    <property type="term" value="F:phosphorelay sensor kinase activity"/>
    <property type="evidence" value="ECO:0007669"/>
    <property type="project" value="InterPro"/>
</dbReference>
<sequence length="572" mass="60257">MADPSGNSPATGGLFGDLARLFGKGGGSDAAPDTGPAAAPVGVESSSPVGGGSAGGSLAGIGSDQMSQAFENAPLAIVFADRAGRVLAGNRMFCELAGLGSVSPQAGLALSDLVMAEDAGLLAEATGQALAGSPPGHPVELRMARDPELVAAGFVRALQCPDETAEEAESAPSLMLHLIDVSQRKKLEAQFVQSQKMQAVGQLAGGVAHDFNNLLTAMIGFCDLLLLRHSPGDQSFADIMQIKQNANRAANLVRQLLAFSRQQTLRPRVLDVSEVLSELSHLLRRLMGENIRLDMRHGRNLDLVKADQGQIEQVILNLAVNARDAMPEGGALSIATETIEIIRAQQIGSEEILPGRYVKIEVADTGTGIPPEVVPRIFEPFFTTKAVGSGTGLGLSTVYGIVKQTGGHVLVNSEGGEGTSFSILLPAYAADAAQSAEPGEEAEARNRDLTGAGTIMLVEDEDPVRLFSARALRNKGYKVIEARSGEAAMEILAAEEEPIDLLITDVVMPGIDGPTLIRLVRERRPHIKVLCISGYSEDALRQRIAEETGIAFLSKPFSLKQLAGRVKELLDS</sequence>
<dbReference type="EMBL" id="RBIG01000001">
    <property type="protein sequence ID" value="RKQ72710.1"/>
    <property type="molecule type" value="Genomic_DNA"/>
</dbReference>
<dbReference type="InterPro" id="IPR036097">
    <property type="entry name" value="HisK_dim/P_sf"/>
</dbReference>
<dbReference type="PANTHER" id="PTHR43065">
    <property type="entry name" value="SENSOR HISTIDINE KINASE"/>
    <property type="match status" value="1"/>
</dbReference>
<dbReference type="OrthoDB" id="9796100at2"/>
<organism evidence="8 9">
    <name type="scientific">Oceanibaculum indicum</name>
    <dbReference type="NCBI Taxonomy" id="526216"/>
    <lineage>
        <taxon>Bacteria</taxon>
        <taxon>Pseudomonadati</taxon>
        <taxon>Pseudomonadota</taxon>
        <taxon>Alphaproteobacteria</taxon>
        <taxon>Rhodospirillales</taxon>
        <taxon>Oceanibaculaceae</taxon>
        <taxon>Oceanibaculum</taxon>
    </lineage>
</organism>
<name>A0A420WP10_9PROT</name>
<evidence type="ECO:0000259" key="6">
    <source>
        <dbReference type="PROSITE" id="PS50109"/>
    </source>
</evidence>
<evidence type="ECO:0000256" key="4">
    <source>
        <dbReference type="PROSITE-ProRule" id="PRU00169"/>
    </source>
</evidence>
<dbReference type="InterPro" id="IPR035965">
    <property type="entry name" value="PAS-like_dom_sf"/>
</dbReference>
<keyword evidence="8" id="KW-0418">Kinase</keyword>
<dbReference type="SUPFAM" id="SSF55785">
    <property type="entry name" value="PYP-like sensor domain (PAS domain)"/>
    <property type="match status" value="1"/>
</dbReference>
<dbReference type="SMART" id="SM00388">
    <property type="entry name" value="HisKA"/>
    <property type="match status" value="1"/>
</dbReference>
<dbReference type="AlphaFoldDB" id="A0A420WP10"/>
<dbReference type="CDD" id="cd00082">
    <property type="entry name" value="HisKA"/>
    <property type="match status" value="1"/>
</dbReference>
<dbReference type="Pfam" id="PF00072">
    <property type="entry name" value="Response_reg"/>
    <property type="match status" value="1"/>
</dbReference>
<dbReference type="SUPFAM" id="SSF52172">
    <property type="entry name" value="CheY-like"/>
    <property type="match status" value="1"/>
</dbReference>
<reference evidence="8 9" key="1">
    <citation type="submission" date="2018-10" db="EMBL/GenBank/DDBJ databases">
        <title>Comparative analysis of microorganisms from saline springs in Andes Mountain Range, Colombia.</title>
        <authorList>
            <person name="Rubin E."/>
        </authorList>
    </citation>
    <scope>NUCLEOTIDE SEQUENCE [LARGE SCALE GENOMIC DNA]</scope>
    <source>
        <strain evidence="8 9">USBA 36</strain>
    </source>
</reference>
<feature type="compositionally biased region" description="Low complexity" evidence="5">
    <location>
        <begin position="29"/>
        <end position="48"/>
    </location>
</feature>
<evidence type="ECO:0000256" key="2">
    <source>
        <dbReference type="ARBA" id="ARBA00012438"/>
    </source>
</evidence>
<dbReference type="NCBIfam" id="TIGR00229">
    <property type="entry name" value="sensory_box"/>
    <property type="match status" value="1"/>
</dbReference>
<feature type="modified residue" description="4-aspartylphosphate" evidence="4">
    <location>
        <position position="505"/>
    </location>
</feature>
<comment type="caution">
    <text evidence="8">The sequence shown here is derived from an EMBL/GenBank/DDBJ whole genome shotgun (WGS) entry which is preliminary data.</text>
</comment>
<dbReference type="EC" id="2.7.13.3" evidence="2"/>
<evidence type="ECO:0000256" key="5">
    <source>
        <dbReference type="SAM" id="MobiDB-lite"/>
    </source>
</evidence>
<dbReference type="SUPFAM" id="SSF55874">
    <property type="entry name" value="ATPase domain of HSP90 chaperone/DNA topoisomerase II/histidine kinase"/>
    <property type="match status" value="1"/>
</dbReference>
<dbReference type="Gene3D" id="1.10.287.130">
    <property type="match status" value="1"/>
</dbReference>
<gene>
    <name evidence="8" type="ORF">BCL74_0478</name>
</gene>